<accession>A0A2N6JW11</accession>
<dbReference type="PROSITE" id="PS52004">
    <property type="entry name" value="KS3_2"/>
    <property type="match status" value="1"/>
</dbReference>
<feature type="domain" description="Ketosynthase family 3 (KS3)" evidence="2">
    <location>
        <begin position="9"/>
        <end position="420"/>
    </location>
</feature>
<protein>
    <submittedName>
        <fullName evidence="3">PfaB family protein</fullName>
    </submittedName>
</protein>
<keyword evidence="4" id="KW-1185">Reference proteome</keyword>
<evidence type="ECO:0000313" key="3">
    <source>
        <dbReference type="EMBL" id="PLZ84129.1"/>
    </source>
</evidence>
<evidence type="ECO:0000259" key="2">
    <source>
        <dbReference type="PROSITE" id="PS52004"/>
    </source>
</evidence>
<dbReference type="AlphaFoldDB" id="A0A2N6JW11"/>
<organism evidence="3 4">
    <name type="scientific">Fischerella muscicola CCMEE 5323</name>
    <dbReference type="NCBI Taxonomy" id="2019572"/>
    <lineage>
        <taxon>Bacteria</taxon>
        <taxon>Bacillati</taxon>
        <taxon>Cyanobacteriota</taxon>
        <taxon>Cyanophyceae</taxon>
        <taxon>Nostocales</taxon>
        <taxon>Hapalosiphonaceae</taxon>
        <taxon>Fischerella</taxon>
    </lineage>
</organism>
<dbReference type="InterPro" id="IPR016039">
    <property type="entry name" value="Thiolase-like"/>
</dbReference>
<dbReference type="Proteomes" id="UP000235036">
    <property type="component" value="Unassembled WGS sequence"/>
</dbReference>
<dbReference type="SMART" id="SM00827">
    <property type="entry name" value="PKS_AT"/>
    <property type="match status" value="1"/>
</dbReference>
<dbReference type="InterPro" id="IPR014031">
    <property type="entry name" value="Ketoacyl_synth_C"/>
</dbReference>
<dbReference type="PANTHER" id="PTHR43074">
    <property type="entry name" value="OMEGA-3 POLYUNSATURATED FATTY ACID SYNTHASE PFAB-RELATED"/>
    <property type="match status" value="1"/>
</dbReference>
<dbReference type="InterPro" id="IPR014030">
    <property type="entry name" value="Ketoacyl_synth_N"/>
</dbReference>
<sequence length="1073" mass="120577">MGINEQMKNPKIAIVGMDCFLGGCHGLDAFERSIYDGTQHFITFPSQRWQEIKKQEQFFNNYGLESDVAPLGAYIKDFEINFSDFQLASEEAEKLKPQELLMLKVADNALQDAKLDQRSRVAVVIVAATELSLRLINQEAKDAISNQWSISSLWNFPGPLFTLIAEQHSVCKAFEVAKKLLTIREVDAVVVGAVELAENSASLLTRNQTATVNTGVHTLSYDQNVNGWMLGEGAAAVVLKLHETAQQDGDRIYAVIDALNILKDNSSSQTIPDSKAVTQVCQLAFDMASVKPADIGYLEVFASGVPQQDESEILGLLQAYRTSDPGLNCAIGSVKANIGHTYAVSGIVSVIKTALCLYHRYIPGVPHWSTPKMPQAWEGSPFYVAPESRPWFLATGATKRIAAINSMEIDGSYAHLILSEEATQIQRSSRYLEQMPFYLFAIAADDCPTLLEQLRALEQTIANSSSLSAAASLTFTAYQQRQHATYALAILGRNQEELTREIQRALQGVADAFNTGKDWQTPVGSYFTPKPLSNKGNVAFVYPGAYSSYVGIARNLFRLFPKIYEDPVIQSVYSRVLNIEKLLYPRSLSKLSTKQLEALEQQLIDDPVAMLESEVGVAGLLSAILKNYFQLQPHSVFGYSLGETSMMLSQGIWAHFHEGSEDLNSSALFKTQLSGPKNAVRKYWGLTQEQNSEGKEFWSTYILMCPVSRVREALKHEKRVYLTLINTPEEVAIAGDTQACQRVIKTLNCDAFRAPFNHVIHCEAIRSEYDALVKLNTLPIQNIPNTVFYSAAEYKPITLDSHSVGNNIAKVLIQQLDFPRLVERVWEDGSRIFIEVGAGSNCSRWISRTLKQKEHITVSLNKRGIDEHTCIVKALAKLLSHRVNMDLSSLYSQVQENTRQIQPKLRTITLNGSEFNFTALTKKDQKNFQNPTSDTLIQNNKKQQYKPLDLREFERLNPYFQQGHIKSLEFVEESPKPHFTTTGEQQKKYHYPPTSSLKKHSYVSKLHVLNLRNNLYQKLSENTSQFTKSHANFLQARQESLLQISLIIQRQLDCLQHIFDKNDIDNEHSAREQ</sequence>
<dbReference type="RefSeq" id="WP_026086224.1">
    <property type="nucleotide sequence ID" value="NZ_CAWNVR010000013.1"/>
</dbReference>
<dbReference type="NCBIfam" id="TIGR02816">
    <property type="entry name" value="pfaB_fam"/>
    <property type="match status" value="1"/>
</dbReference>
<comment type="similarity">
    <text evidence="1">Belongs to the thiolase-like superfamily. Beta-ketoacyl-ACP synthases family.</text>
</comment>
<dbReference type="GO" id="GO:0016746">
    <property type="term" value="F:acyltransferase activity"/>
    <property type="evidence" value="ECO:0007669"/>
    <property type="project" value="InterPro"/>
</dbReference>
<dbReference type="InterPro" id="IPR052568">
    <property type="entry name" value="PKS-FAS_Synthase"/>
</dbReference>
<dbReference type="CDD" id="cd00833">
    <property type="entry name" value="PKS"/>
    <property type="match status" value="1"/>
</dbReference>
<keyword evidence="1" id="KW-0808">Transferase</keyword>
<dbReference type="InterPro" id="IPR016035">
    <property type="entry name" value="Acyl_Trfase/lysoPLipase"/>
</dbReference>
<gene>
    <name evidence="3" type="ORF">CEN44_25705</name>
</gene>
<dbReference type="SUPFAM" id="SSF52151">
    <property type="entry name" value="FabD/lysophospholipase-like"/>
    <property type="match status" value="1"/>
</dbReference>
<dbReference type="PANTHER" id="PTHR43074:SF1">
    <property type="entry name" value="BETA-KETOACYL SYNTHASE FAMILY PROTEIN-RELATED"/>
    <property type="match status" value="1"/>
</dbReference>
<dbReference type="SUPFAM" id="SSF53901">
    <property type="entry name" value="Thiolase-like"/>
    <property type="match status" value="2"/>
</dbReference>
<evidence type="ECO:0000256" key="1">
    <source>
        <dbReference type="RuleBase" id="RU003694"/>
    </source>
</evidence>
<dbReference type="InterPro" id="IPR014043">
    <property type="entry name" value="Acyl_transferase_dom"/>
</dbReference>
<reference evidence="3 4" key="1">
    <citation type="submission" date="2017-08" db="EMBL/GenBank/DDBJ databases">
        <title>Genomes of Fischerella (Mastigocladus) sp. strains.</title>
        <authorList>
            <person name="Miller S.R."/>
        </authorList>
    </citation>
    <scope>NUCLEOTIDE SEQUENCE [LARGE SCALE GENOMIC DNA]</scope>
    <source>
        <strain evidence="3 4">CCMEE 5323</strain>
    </source>
</reference>
<evidence type="ECO:0000313" key="4">
    <source>
        <dbReference type="Proteomes" id="UP000235036"/>
    </source>
</evidence>
<dbReference type="Pfam" id="PF00109">
    <property type="entry name" value="ketoacyl-synt"/>
    <property type="match status" value="1"/>
</dbReference>
<proteinExistence type="inferred from homology"/>
<dbReference type="EMBL" id="NRQW01000614">
    <property type="protein sequence ID" value="PLZ84129.1"/>
    <property type="molecule type" value="Genomic_DNA"/>
</dbReference>
<name>A0A2N6JW11_FISMU</name>
<dbReference type="InterPro" id="IPR014181">
    <property type="entry name" value="Omega3_polyunsat_FA_synth-like"/>
</dbReference>
<dbReference type="Gene3D" id="3.40.47.10">
    <property type="match status" value="1"/>
</dbReference>
<comment type="caution">
    <text evidence="3">The sequence shown here is derived from an EMBL/GenBank/DDBJ whole genome shotgun (WGS) entry which is preliminary data.</text>
</comment>
<dbReference type="Gene3D" id="3.40.366.10">
    <property type="entry name" value="Malonyl-Coenzyme A Acyl Carrier Protein, domain 2"/>
    <property type="match status" value="2"/>
</dbReference>
<dbReference type="Pfam" id="PF02801">
    <property type="entry name" value="Ketoacyl-synt_C"/>
    <property type="match status" value="1"/>
</dbReference>
<dbReference type="SMART" id="SM00825">
    <property type="entry name" value="PKS_KS"/>
    <property type="match status" value="1"/>
</dbReference>
<dbReference type="InterPro" id="IPR020841">
    <property type="entry name" value="PKS_Beta-ketoAc_synthase_dom"/>
</dbReference>
<dbReference type="InterPro" id="IPR001227">
    <property type="entry name" value="Ac_transferase_dom_sf"/>
</dbReference>